<dbReference type="InterPro" id="IPR017927">
    <property type="entry name" value="FAD-bd_FR_type"/>
</dbReference>
<evidence type="ECO:0000313" key="8">
    <source>
        <dbReference type="EMBL" id="CAH7690077.1"/>
    </source>
</evidence>
<dbReference type="Gene3D" id="3.40.50.80">
    <property type="entry name" value="Nucleotide-binding domain of ferredoxin-NADP reductase (FNR) module"/>
    <property type="match status" value="1"/>
</dbReference>
<keyword evidence="4 6" id="KW-0274">FAD</keyword>
<dbReference type="CDD" id="cd06183">
    <property type="entry name" value="cyt_b5_reduct_like"/>
    <property type="match status" value="1"/>
</dbReference>
<sequence>MISRRRWLSIISNRNAIGTSRAKGYPFRPFNSSTLLRKVAAAAVGLSITTVVLTGLIHREAEVKDDGLLEVRRYKSFQLVSREAIDHQTSLFKIKINGLNSRSDHEDDEDQQVEKPLEIQRVYIKHPDLMIERAYTPLSKISKGSDLLELIIKRYDDGEMSEYLFERVKPGGTVEVRGPVVGWSSSGSRTTATSLSVDLNTREDRVLMDDYGWGVGDGRIRKIVFIAAGTGITPAIQLLRQIYDPTRTISKGSSPASRMTRFSLSLMFVNRRVESIYLADELMGLQSSNPQLLQKLRFVISHDHPQEPGQILSGGSSSSLYCQGDDGDWRVTYERFKVEMLEELFDDFDLTREGGGLIFVCGPERFVRYLVHEIEMRRRREAGGVDQPTGKCADSLDDTGLSSLVVFES</sequence>
<feature type="binding site" evidence="6">
    <location>
        <position position="233"/>
    </location>
    <ligand>
        <name>FAD</name>
        <dbReference type="ChEBI" id="CHEBI:57692"/>
    </ligand>
</feature>
<dbReference type="SUPFAM" id="SSF63380">
    <property type="entry name" value="Riboflavin synthase domain-like"/>
    <property type="match status" value="1"/>
</dbReference>
<evidence type="ECO:0000256" key="6">
    <source>
        <dbReference type="PIRSR" id="PIRSR601834-1"/>
    </source>
</evidence>
<dbReference type="PANTHER" id="PTHR19370:SF184">
    <property type="entry name" value="NADH-CYTOCHROME B5 REDUCTASE-LIKE"/>
    <property type="match status" value="1"/>
</dbReference>
<dbReference type="AlphaFoldDB" id="A0AAV0BUE9"/>
<feature type="binding site" evidence="6">
    <location>
        <position position="133"/>
    </location>
    <ligand>
        <name>FAD</name>
        <dbReference type="ChEBI" id="CHEBI:57692"/>
    </ligand>
</feature>
<dbReference type="SUPFAM" id="SSF52343">
    <property type="entry name" value="Ferredoxin reductase-like, C-terminal NADP-linked domain"/>
    <property type="match status" value="1"/>
</dbReference>
<keyword evidence="3 6" id="KW-0285">Flavoprotein</keyword>
<dbReference type="InterPro" id="IPR001433">
    <property type="entry name" value="OxRdtase_FAD/NAD-bd"/>
</dbReference>
<dbReference type="Proteomes" id="UP001153365">
    <property type="component" value="Unassembled WGS sequence"/>
</dbReference>
<comment type="caution">
    <text evidence="8">The sequence shown here is derived from an EMBL/GenBank/DDBJ whole genome shotgun (WGS) entry which is preliminary data.</text>
</comment>
<name>A0AAV0BUE9_PHAPC</name>
<dbReference type="Gene3D" id="2.40.30.10">
    <property type="entry name" value="Translation factors"/>
    <property type="match status" value="1"/>
</dbReference>
<dbReference type="PRINTS" id="PR00406">
    <property type="entry name" value="CYTB5RDTASE"/>
</dbReference>
<evidence type="ECO:0000256" key="1">
    <source>
        <dbReference type="ARBA" id="ARBA00001974"/>
    </source>
</evidence>
<proteinExistence type="inferred from homology"/>
<dbReference type="InterPro" id="IPR001834">
    <property type="entry name" value="CBR-like"/>
</dbReference>
<evidence type="ECO:0000256" key="5">
    <source>
        <dbReference type="ARBA" id="ARBA00023002"/>
    </source>
</evidence>
<feature type="binding site" evidence="6">
    <location>
        <position position="160"/>
    </location>
    <ligand>
        <name>FAD</name>
        <dbReference type="ChEBI" id="CHEBI:57692"/>
    </ligand>
</feature>
<evidence type="ECO:0000259" key="7">
    <source>
        <dbReference type="PROSITE" id="PS51384"/>
    </source>
</evidence>
<evidence type="ECO:0000256" key="2">
    <source>
        <dbReference type="ARBA" id="ARBA00006105"/>
    </source>
</evidence>
<feature type="binding site" evidence="6">
    <location>
        <position position="161"/>
    </location>
    <ligand>
        <name>FAD</name>
        <dbReference type="ChEBI" id="CHEBI:57692"/>
    </ligand>
</feature>
<dbReference type="PROSITE" id="PS51384">
    <property type="entry name" value="FAD_FR"/>
    <property type="match status" value="1"/>
</dbReference>
<feature type="binding site" evidence="6">
    <location>
        <position position="153"/>
    </location>
    <ligand>
        <name>FAD</name>
        <dbReference type="ChEBI" id="CHEBI:57692"/>
    </ligand>
</feature>
<keyword evidence="9" id="KW-1185">Reference proteome</keyword>
<feature type="binding site" evidence="6">
    <location>
        <position position="151"/>
    </location>
    <ligand>
        <name>FAD</name>
        <dbReference type="ChEBI" id="CHEBI:57692"/>
    </ligand>
</feature>
<feature type="domain" description="FAD-binding FR-type" evidence="7">
    <location>
        <begin position="72"/>
        <end position="186"/>
    </location>
</feature>
<dbReference type="InterPro" id="IPR017938">
    <property type="entry name" value="Riboflavin_synthase-like_b-brl"/>
</dbReference>
<keyword evidence="5" id="KW-0560">Oxidoreductase</keyword>
<feature type="binding site" evidence="6">
    <location>
        <position position="135"/>
    </location>
    <ligand>
        <name>FAD</name>
        <dbReference type="ChEBI" id="CHEBI:57692"/>
    </ligand>
</feature>
<dbReference type="Pfam" id="PF00175">
    <property type="entry name" value="NAD_binding_1"/>
    <property type="match status" value="1"/>
</dbReference>
<comment type="similarity">
    <text evidence="2">Belongs to the flavoprotein pyridine nucleotide cytochrome reductase family.</text>
</comment>
<evidence type="ECO:0000313" key="9">
    <source>
        <dbReference type="Proteomes" id="UP001153365"/>
    </source>
</evidence>
<dbReference type="GO" id="GO:0016491">
    <property type="term" value="F:oxidoreductase activity"/>
    <property type="evidence" value="ECO:0007669"/>
    <property type="project" value="UniProtKB-KW"/>
</dbReference>
<accession>A0AAV0BUE9</accession>
<gene>
    <name evidence="8" type="ORF">PPACK8108_LOCUS25316</name>
</gene>
<dbReference type="Pfam" id="PF00970">
    <property type="entry name" value="FAD_binding_6"/>
    <property type="match status" value="1"/>
</dbReference>
<reference evidence="8" key="1">
    <citation type="submission" date="2022-06" db="EMBL/GenBank/DDBJ databases">
        <authorList>
            <consortium name="SYNGENTA / RWTH Aachen University"/>
        </authorList>
    </citation>
    <scope>NUCLEOTIDE SEQUENCE</scope>
</reference>
<dbReference type="InterPro" id="IPR008333">
    <property type="entry name" value="Cbr1-like_FAD-bd_dom"/>
</dbReference>
<evidence type="ECO:0000256" key="3">
    <source>
        <dbReference type="ARBA" id="ARBA00022630"/>
    </source>
</evidence>
<protein>
    <submittedName>
        <fullName evidence="8">Expressed protein</fullName>
    </submittedName>
</protein>
<organism evidence="8 9">
    <name type="scientific">Phakopsora pachyrhizi</name>
    <name type="common">Asian soybean rust disease fungus</name>
    <dbReference type="NCBI Taxonomy" id="170000"/>
    <lineage>
        <taxon>Eukaryota</taxon>
        <taxon>Fungi</taxon>
        <taxon>Dikarya</taxon>
        <taxon>Basidiomycota</taxon>
        <taxon>Pucciniomycotina</taxon>
        <taxon>Pucciniomycetes</taxon>
        <taxon>Pucciniales</taxon>
        <taxon>Phakopsoraceae</taxon>
        <taxon>Phakopsora</taxon>
    </lineage>
</organism>
<dbReference type="PANTHER" id="PTHR19370">
    <property type="entry name" value="NADH-CYTOCHROME B5 REDUCTASE"/>
    <property type="match status" value="1"/>
</dbReference>
<dbReference type="InterPro" id="IPR039261">
    <property type="entry name" value="FNR_nucleotide-bd"/>
</dbReference>
<comment type="cofactor">
    <cofactor evidence="1 6">
        <name>FAD</name>
        <dbReference type="ChEBI" id="CHEBI:57692"/>
    </cofactor>
</comment>
<dbReference type="EMBL" id="CALTRL010006197">
    <property type="protein sequence ID" value="CAH7690077.1"/>
    <property type="molecule type" value="Genomic_DNA"/>
</dbReference>
<evidence type="ECO:0000256" key="4">
    <source>
        <dbReference type="ARBA" id="ARBA00022827"/>
    </source>
</evidence>